<dbReference type="FunFam" id="2.60.40.10:FF:001112">
    <property type="entry name" value="probable beta-D-xylosidase 7"/>
    <property type="match status" value="1"/>
</dbReference>
<dbReference type="InterPro" id="IPR036881">
    <property type="entry name" value="Glyco_hydro_3_C_sf"/>
</dbReference>
<dbReference type="Proteomes" id="UP000326939">
    <property type="component" value="Chromosome 5"/>
</dbReference>
<dbReference type="InterPro" id="IPR002772">
    <property type="entry name" value="Glyco_hydro_3_C"/>
</dbReference>
<dbReference type="Pfam" id="PF00933">
    <property type="entry name" value="Glyco_hydro_3"/>
    <property type="match status" value="1"/>
</dbReference>
<keyword evidence="10" id="KW-1185">Reference proteome</keyword>
<dbReference type="PROSITE" id="PS00805">
    <property type="entry name" value="CALRETICULIN_REPEAT"/>
    <property type="match status" value="1"/>
</dbReference>
<feature type="region of interest" description="Disordered" evidence="7">
    <location>
        <begin position="635"/>
        <end position="679"/>
    </location>
</feature>
<evidence type="ECO:0000256" key="5">
    <source>
        <dbReference type="RuleBase" id="RU362126"/>
    </source>
</evidence>
<evidence type="ECO:0000313" key="9">
    <source>
        <dbReference type="EMBL" id="KAB5557109.1"/>
    </source>
</evidence>
<feature type="signal peptide" evidence="5">
    <location>
        <begin position="1"/>
        <end position="21"/>
    </location>
</feature>
<dbReference type="InterPro" id="IPR013783">
    <property type="entry name" value="Ig-like_fold"/>
</dbReference>
<dbReference type="Pfam" id="PF14310">
    <property type="entry name" value="Fn3-like"/>
    <property type="match status" value="1"/>
</dbReference>
<dbReference type="PANTHER" id="PTHR42721:SF3">
    <property type="entry name" value="BETA-D-XYLOSIDASE 5-RELATED"/>
    <property type="match status" value="1"/>
</dbReference>
<dbReference type="InterPro" id="IPR009033">
    <property type="entry name" value="Calreticulin/calnexin_P_dom_sf"/>
</dbReference>
<dbReference type="InterPro" id="IPR017853">
    <property type="entry name" value="GH"/>
</dbReference>
<evidence type="ECO:0000256" key="7">
    <source>
        <dbReference type="SAM" id="MobiDB-lite"/>
    </source>
</evidence>
<accession>A0A5N5MPX0</accession>
<dbReference type="InterPro" id="IPR026891">
    <property type="entry name" value="Fn3-like"/>
</dbReference>
<dbReference type="GO" id="GO:0045493">
    <property type="term" value="P:xylan catabolic process"/>
    <property type="evidence" value="ECO:0007669"/>
    <property type="project" value="InterPro"/>
</dbReference>
<evidence type="ECO:0000256" key="2">
    <source>
        <dbReference type="ARBA" id="ARBA00022729"/>
    </source>
</evidence>
<dbReference type="PANTHER" id="PTHR42721">
    <property type="entry name" value="SUGAR HYDROLASE-RELATED"/>
    <property type="match status" value="1"/>
</dbReference>
<feature type="compositionally biased region" description="Basic and acidic residues" evidence="7">
    <location>
        <begin position="637"/>
        <end position="664"/>
    </location>
</feature>
<dbReference type="Gene3D" id="2.10.250.10">
    <property type="entry name" value="Calreticulin/calnexin, P domain"/>
    <property type="match status" value="1"/>
</dbReference>
<dbReference type="Gene3D" id="2.60.40.10">
    <property type="entry name" value="Immunoglobulins"/>
    <property type="match status" value="1"/>
</dbReference>
<dbReference type="InterPro" id="IPR001580">
    <property type="entry name" value="Calret/calnex"/>
</dbReference>
<keyword evidence="6" id="KW-0175">Coiled coil</keyword>
<evidence type="ECO:0000313" key="10">
    <source>
        <dbReference type="Proteomes" id="UP000326939"/>
    </source>
</evidence>
<evidence type="ECO:0000259" key="8">
    <source>
        <dbReference type="SMART" id="SM01217"/>
    </source>
</evidence>
<dbReference type="GO" id="GO:0031222">
    <property type="term" value="P:arabinan catabolic process"/>
    <property type="evidence" value="ECO:0007669"/>
    <property type="project" value="TreeGrafter"/>
</dbReference>
<gene>
    <name evidence="9" type="ORF">DKX38_008018</name>
</gene>
<evidence type="ECO:0000256" key="6">
    <source>
        <dbReference type="SAM" id="Coils"/>
    </source>
</evidence>
<dbReference type="GO" id="GO:0006457">
    <property type="term" value="P:protein folding"/>
    <property type="evidence" value="ECO:0007669"/>
    <property type="project" value="InterPro"/>
</dbReference>
<dbReference type="InterPro" id="IPR001764">
    <property type="entry name" value="Glyco_hydro_3_N"/>
</dbReference>
<name>A0A5N5MPX0_9ROSI</name>
<dbReference type="GO" id="GO:0009044">
    <property type="term" value="F:xylan 1,4-beta-xylosidase activity"/>
    <property type="evidence" value="ECO:0007669"/>
    <property type="project" value="InterPro"/>
</dbReference>
<evidence type="ECO:0000256" key="3">
    <source>
        <dbReference type="ARBA" id="ARBA00022801"/>
    </source>
</evidence>
<dbReference type="GO" id="GO:0005509">
    <property type="term" value="F:calcium ion binding"/>
    <property type="evidence" value="ECO:0007669"/>
    <property type="project" value="InterPro"/>
</dbReference>
<dbReference type="GO" id="GO:0046556">
    <property type="term" value="F:alpha-L-arabinofuranosidase activity"/>
    <property type="evidence" value="ECO:0007669"/>
    <property type="project" value="TreeGrafter"/>
</dbReference>
<dbReference type="GO" id="GO:0009505">
    <property type="term" value="C:plant-type cell wall"/>
    <property type="evidence" value="ECO:0007669"/>
    <property type="project" value="TreeGrafter"/>
</dbReference>
<dbReference type="SMART" id="SM01217">
    <property type="entry name" value="Fn3_like"/>
    <property type="match status" value="1"/>
</dbReference>
<keyword evidence="4" id="KW-0326">Glycosidase</keyword>
<feature type="chain" id="PRO_5024482888" description="Fibronectin type III-like domain-containing protein" evidence="5">
    <location>
        <begin position="22"/>
        <end position="954"/>
    </location>
</feature>
<keyword evidence="5" id="KW-0256">Endoplasmic reticulum</keyword>
<evidence type="ECO:0000256" key="1">
    <source>
        <dbReference type="ARBA" id="ARBA00005336"/>
    </source>
</evidence>
<proteinExistence type="inferred from homology"/>
<dbReference type="Gene3D" id="3.20.20.300">
    <property type="entry name" value="Glycoside hydrolase, family 3, N-terminal domain"/>
    <property type="match status" value="2"/>
</dbReference>
<evidence type="ECO:0000256" key="4">
    <source>
        <dbReference type="ARBA" id="ARBA00023295"/>
    </source>
</evidence>
<sequence>MGPQNLCCFTIFTVLVLLVDSTQPPFSCDSSNPSTKTFPFCKTTLPISQRANDLLSRLTLDEKISQLVNSARPIPRLGIPGYQWWSEALHGVAYAGPGIRFNGSIERATSFPQVILSAASFDANQWYRISQAIGKEARALYNAGQATGMTFWAPNINIFRDPRWGRGQETPGEDPLLTGKYAVSYVQGDSFEGGEIHGQLQASACCKHFTAYDLENWEGTSRYDFDARVTTQDLADTYQPPFKSYFNFLSQTARGQWGFDGYIASDCDAVSIIHDAQGYAKTPEDAVAAVLKAAVDQKKITIPEIDRALHNLFSVRMRLGLFNGDPTGQQFGNIGPDQVCSQENQMLALDAARDGIVLLKNSAGLLPLSKSKTMSLAVIGPNADSVQTLLGNYAGPPCKFVTPLRALQSYIKHTIPYPGCDSVQCSSASIDGAVNVAKGADHVVLIMGLDDTQEKEGLDRVDLVLPGKQEELIISVAKAAKNPVVLVLISGGPAASEIAILKSRESASDARLAAAHEQMRSAEEDAAEWKRKYDIAVRETKAALEKVAASSFEKDFQEMQEMLQQLKLEKEKTEVLLKEKDEMLKAKDDEIEMKGKEHEKMKSEFQKLEIERLAQIERAQRHVESLYSDWDLLPPKTIKDPEAKKPEGWDDKEYIPDPEDKKPEDWDDEEDGEWTAPTISNPEHKLKQVVSKKNRYKLTSVLEILSASNSLKSFSPKSTSNLQIIKQTTTNSNQENQHYPGEAGAIALAEIIFGDHNPGGKLPMTWYPQEFVKVPMTDMRMRPQTSSGYPGRTYRFYKGPAVFEFGYGLSYSKYTYELTAFSRNKLYLNQSSTKHKINNFDSVMSISVSELGTEFCEHNKFPVRIGVKNHGEMAGKHPVLLFARQTKQGNGRARKQLVGFHSVKLSAGERAEIELEVSPCEHLSRANEDGLMVMEEGTHFLVVEDQEHPISIVI</sequence>
<feature type="coiled-coil region" evidence="6">
    <location>
        <begin position="512"/>
        <end position="611"/>
    </location>
</feature>
<comment type="similarity">
    <text evidence="1">Belongs to the glycosyl hydrolase 3 family.</text>
</comment>
<dbReference type="SUPFAM" id="SSF52279">
    <property type="entry name" value="Beta-D-glucan exohydrolase, C-terminal domain"/>
    <property type="match status" value="2"/>
</dbReference>
<dbReference type="GO" id="GO:0005783">
    <property type="term" value="C:endoplasmic reticulum"/>
    <property type="evidence" value="ECO:0007669"/>
    <property type="project" value="InterPro"/>
</dbReference>
<reference evidence="10" key="1">
    <citation type="journal article" date="2019" name="Gigascience">
        <title>De novo genome assembly of the endangered Acer yangbiense, a plant species with extremely small populations endemic to Yunnan Province, China.</title>
        <authorList>
            <person name="Yang J."/>
            <person name="Wariss H.M."/>
            <person name="Tao L."/>
            <person name="Zhang R."/>
            <person name="Yun Q."/>
            <person name="Hollingsworth P."/>
            <person name="Dao Z."/>
            <person name="Luo G."/>
            <person name="Guo H."/>
            <person name="Ma Y."/>
            <person name="Sun W."/>
        </authorList>
    </citation>
    <scope>NUCLEOTIDE SEQUENCE [LARGE SCALE GENOMIC DNA]</scope>
    <source>
        <strain evidence="10">cv. br00</strain>
    </source>
</reference>
<keyword evidence="3" id="KW-0378">Hydrolase</keyword>
<protein>
    <recommendedName>
        <fullName evidence="8">Fibronectin type III-like domain-containing protein</fullName>
    </recommendedName>
</protein>
<dbReference type="EMBL" id="VDCV01000005">
    <property type="protein sequence ID" value="KAB5557109.1"/>
    <property type="molecule type" value="Genomic_DNA"/>
</dbReference>
<dbReference type="InterPro" id="IPR044993">
    <property type="entry name" value="BXL"/>
</dbReference>
<comment type="similarity">
    <text evidence="5">Belongs to the calreticulin family.</text>
</comment>
<dbReference type="Pfam" id="PF00262">
    <property type="entry name" value="Calreticulin"/>
    <property type="match status" value="1"/>
</dbReference>
<organism evidence="9 10">
    <name type="scientific">Salix brachista</name>
    <dbReference type="NCBI Taxonomy" id="2182728"/>
    <lineage>
        <taxon>Eukaryota</taxon>
        <taxon>Viridiplantae</taxon>
        <taxon>Streptophyta</taxon>
        <taxon>Embryophyta</taxon>
        <taxon>Tracheophyta</taxon>
        <taxon>Spermatophyta</taxon>
        <taxon>Magnoliopsida</taxon>
        <taxon>eudicotyledons</taxon>
        <taxon>Gunneridae</taxon>
        <taxon>Pentapetalae</taxon>
        <taxon>rosids</taxon>
        <taxon>fabids</taxon>
        <taxon>Malpighiales</taxon>
        <taxon>Salicaceae</taxon>
        <taxon>Saliceae</taxon>
        <taxon>Salix</taxon>
    </lineage>
</organism>
<keyword evidence="2 5" id="KW-0732">Signal</keyword>
<comment type="caution">
    <text evidence="9">The sequence shown here is derived from an EMBL/GenBank/DDBJ whole genome shotgun (WGS) entry which is preliminary data.</text>
</comment>
<dbReference type="SUPFAM" id="SSF63887">
    <property type="entry name" value="P-domain of calnexin/calreticulin"/>
    <property type="match status" value="1"/>
</dbReference>
<dbReference type="SUPFAM" id="SSF51445">
    <property type="entry name" value="(Trans)glycosidases"/>
    <property type="match status" value="1"/>
</dbReference>
<dbReference type="AlphaFoldDB" id="A0A5N5MPX0"/>
<feature type="domain" description="Fibronectin type III-like" evidence="8">
    <location>
        <begin position="877"/>
        <end position="947"/>
    </location>
</feature>
<dbReference type="InterPro" id="IPR018124">
    <property type="entry name" value="Calret/calnex_CS"/>
</dbReference>
<keyword evidence="5" id="KW-0143">Chaperone</keyword>
<dbReference type="InterPro" id="IPR036962">
    <property type="entry name" value="Glyco_hydro_3_N_sf"/>
</dbReference>
<dbReference type="Pfam" id="PF01915">
    <property type="entry name" value="Glyco_hydro_3_C"/>
    <property type="match status" value="2"/>
</dbReference>
<dbReference type="GO" id="GO:0051082">
    <property type="term" value="F:unfolded protein binding"/>
    <property type="evidence" value="ECO:0007669"/>
    <property type="project" value="InterPro"/>
</dbReference>
<dbReference type="Gene3D" id="3.40.50.1700">
    <property type="entry name" value="Glycoside hydrolase family 3 C-terminal domain"/>
    <property type="match status" value="2"/>
</dbReference>